<evidence type="ECO:0000256" key="8">
    <source>
        <dbReference type="ARBA" id="ARBA00023136"/>
    </source>
</evidence>
<comment type="similarity">
    <text evidence="9">Belongs to the GSP H family.</text>
</comment>
<dbReference type="GO" id="GO:0015627">
    <property type="term" value="C:type II protein secretion system complex"/>
    <property type="evidence" value="ECO:0007669"/>
    <property type="project" value="InterPro"/>
</dbReference>
<name>A0A5R9ICY7_9GAMM</name>
<dbReference type="RefSeq" id="WP_138320945.1">
    <property type="nucleotide sequence ID" value="NZ_VCBC01000016.1"/>
</dbReference>
<dbReference type="InterPro" id="IPR022346">
    <property type="entry name" value="T2SS_GspH"/>
</dbReference>
<evidence type="ECO:0000256" key="4">
    <source>
        <dbReference type="ARBA" id="ARBA00022481"/>
    </source>
</evidence>
<dbReference type="Proteomes" id="UP000307790">
    <property type="component" value="Unassembled WGS sequence"/>
</dbReference>
<reference evidence="13 14" key="1">
    <citation type="submission" date="2019-05" db="EMBL/GenBank/DDBJ databases">
        <title>Genome sequences of Thalassotalea litorea 1K03283.</title>
        <authorList>
            <person name="Zhang D."/>
        </authorList>
    </citation>
    <scope>NUCLEOTIDE SEQUENCE [LARGE SCALE GENOMIC DNA]</scope>
    <source>
        <strain evidence="13 14">MCCC 1K03283</strain>
    </source>
</reference>
<evidence type="ECO:0000256" key="9">
    <source>
        <dbReference type="ARBA" id="ARBA00025772"/>
    </source>
</evidence>
<evidence type="ECO:0000256" key="6">
    <source>
        <dbReference type="ARBA" id="ARBA00022692"/>
    </source>
</evidence>
<dbReference type="AlphaFoldDB" id="A0A5R9ICY7"/>
<dbReference type="EMBL" id="VCBC01000016">
    <property type="protein sequence ID" value="TLU61456.1"/>
    <property type="molecule type" value="Genomic_DNA"/>
</dbReference>
<keyword evidence="8 11" id="KW-0472">Membrane</keyword>
<dbReference type="OrthoDB" id="6886961at2"/>
<evidence type="ECO:0000256" key="3">
    <source>
        <dbReference type="ARBA" id="ARBA00022475"/>
    </source>
</evidence>
<comment type="subcellular location">
    <subcellularLocation>
        <location evidence="1">Cell inner membrane</location>
        <topology evidence="1">Single-pass membrane protein</topology>
    </subcellularLocation>
</comment>
<keyword evidence="14" id="KW-1185">Reference proteome</keyword>
<dbReference type="GO" id="GO:0015628">
    <property type="term" value="P:protein secretion by the type II secretion system"/>
    <property type="evidence" value="ECO:0007669"/>
    <property type="project" value="InterPro"/>
</dbReference>
<evidence type="ECO:0000256" key="1">
    <source>
        <dbReference type="ARBA" id="ARBA00004377"/>
    </source>
</evidence>
<protein>
    <recommendedName>
        <fullName evidence="2">Type II secretion system protein H</fullName>
    </recommendedName>
    <alternativeName>
        <fullName evidence="10">General secretion pathway protein H</fullName>
    </alternativeName>
</protein>
<keyword evidence="4" id="KW-0488">Methylation</keyword>
<dbReference type="Pfam" id="PF12019">
    <property type="entry name" value="GspH"/>
    <property type="match status" value="1"/>
</dbReference>
<keyword evidence="7 11" id="KW-1133">Transmembrane helix</keyword>
<feature type="transmembrane region" description="Helical" evidence="11">
    <location>
        <begin position="12"/>
        <end position="34"/>
    </location>
</feature>
<comment type="caution">
    <text evidence="13">The sequence shown here is derived from an EMBL/GenBank/DDBJ whole genome shotgun (WGS) entry which is preliminary data.</text>
</comment>
<proteinExistence type="inferred from homology"/>
<dbReference type="GO" id="GO:0005886">
    <property type="term" value="C:plasma membrane"/>
    <property type="evidence" value="ECO:0007669"/>
    <property type="project" value="UniProtKB-SubCell"/>
</dbReference>
<evidence type="ECO:0000256" key="5">
    <source>
        <dbReference type="ARBA" id="ARBA00022519"/>
    </source>
</evidence>
<dbReference type="SUPFAM" id="SSF54523">
    <property type="entry name" value="Pili subunits"/>
    <property type="match status" value="1"/>
</dbReference>
<keyword evidence="3" id="KW-1003">Cell membrane</keyword>
<organism evidence="13 14">
    <name type="scientific">Thalassotalea litorea</name>
    <dbReference type="NCBI Taxonomy" id="2020715"/>
    <lineage>
        <taxon>Bacteria</taxon>
        <taxon>Pseudomonadati</taxon>
        <taxon>Pseudomonadota</taxon>
        <taxon>Gammaproteobacteria</taxon>
        <taxon>Alteromonadales</taxon>
        <taxon>Colwelliaceae</taxon>
        <taxon>Thalassotalea</taxon>
    </lineage>
</organism>
<evidence type="ECO:0000313" key="13">
    <source>
        <dbReference type="EMBL" id="TLU61456.1"/>
    </source>
</evidence>
<keyword evidence="6 11" id="KW-0812">Transmembrane</keyword>
<evidence type="ECO:0000259" key="12">
    <source>
        <dbReference type="Pfam" id="PF12019"/>
    </source>
</evidence>
<evidence type="ECO:0000313" key="14">
    <source>
        <dbReference type="Proteomes" id="UP000307790"/>
    </source>
</evidence>
<accession>A0A5R9ICY7</accession>
<dbReference type="InterPro" id="IPR045584">
    <property type="entry name" value="Pilin-like"/>
</dbReference>
<evidence type="ECO:0000256" key="10">
    <source>
        <dbReference type="ARBA" id="ARBA00030775"/>
    </source>
</evidence>
<feature type="domain" description="General secretion pathway GspH" evidence="12">
    <location>
        <begin position="48"/>
        <end position="164"/>
    </location>
</feature>
<gene>
    <name evidence="13" type="ORF">FE810_14540</name>
</gene>
<keyword evidence="5" id="KW-0997">Cell inner membrane</keyword>
<evidence type="ECO:0000256" key="11">
    <source>
        <dbReference type="SAM" id="Phobius"/>
    </source>
</evidence>
<dbReference type="Gene3D" id="3.55.40.10">
    <property type="entry name" value="minor pseudopilin epsh domain"/>
    <property type="match status" value="1"/>
</dbReference>
<evidence type="ECO:0000256" key="7">
    <source>
        <dbReference type="ARBA" id="ARBA00022989"/>
    </source>
</evidence>
<sequence>MKTNRGNIKGVNLVELMVVIALVMILSMIVVPSVKGIYQSQLSRTEMERWRSILQLARQSAMSYQQRVTLCPSADKMSCSGPWQHGGLLFVDKDLDHQFTEGDTLIRTVHQSPPVFSVNWRSFQGTDYLQFEASGFTHAHNGSLYLCSSISSKYHRAIVISRSGRVRIARDYDADGIYETSPGSPIQCH</sequence>
<evidence type="ECO:0000256" key="2">
    <source>
        <dbReference type="ARBA" id="ARBA00021549"/>
    </source>
</evidence>